<feature type="transmembrane region" description="Helical" evidence="6">
    <location>
        <begin position="341"/>
        <end position="365"/>
    </location>
</feature>
<dbReference type="eggNOG" id="KOG3762">
    <property type="taxonomic scope" value="Eukaryota"/>
</dbReference>
<dbReference type="GeneID" id="10499179"/>
<protein>
    <recommendedName>
        <fullName evidence="7">Major facilitator superfamily associated domain-containing protein</fullName>
    </recommendedName>
</protein>
<feature type="transmembrane region" description="Helical" evidence="6">
    <location>
        <begin position="141"/>
        <end position="159"/>
    </location>
</feature>
<keyword evidence="9" id="KW-1185">Reference proteome</keyword>
<feature type="transmembrane region" description="Helical" evidence="6">
    <location>
        <begin position="432"/>
        <end position="451"/>
    </location>
</feature>
<comment type="subcellular location">
    <subcellularLocation>
        <location evidence="1">Membrane</location>
        <topology evidence="1">Multi-pass membrane protein</topology>
    </subcellularLocation>
</comment>
<dbReference type="InParanoid" id="F0ZMS4"/>
<dbReference type="InterPro" id="IPR036259">
    <property type="entry name" value="MFS_trans_sf"/>
</dbReference>
<feature type="transmembrane region" description="Helical" evidence="6">
    <location>
        <begin position="371"/>
        <end position="394"/>
    </location>
</feature>
<evidence type="ECO:0000256" key="4">
    <source>
        <dbReference type="ARBA" id="ARBA00022989"/>
    </source>
</evidence>
<accession>F0ZMS4</accession>
<keyword evidence="5 6" id="KW-0472">Membrane</keyword>
<feature type="transmembrane region" description="Helical" evidence="6">
    <location>
        <begin position="498"/>
        <end position="522"/>
    </location>
</feature>
<dbReference type="PANTHER" id="PTHR16172">
    <property type="entry name" value="MAJOR FACILITATOR SUPERFAMILY DOMAIN-CONTAINING PROTEIN 6-LIKE"/>
    <property type="match status" value="1"/>
</dbReference>
<feature type="transmembrane region" description="Helical" evidence="6">
    <location>
        <begin position="45"/>
        <end position="66"/>
    </location>
</feature>
<feature type="transmembrane region" description="Helical" evidence="6">
    <location>
        <begin position="16"/>
        <end position="39"/>
    </location>
</feature>
<dbReference type="RefSeq" id="XP_003288713.1">
    <property type="nucleotide sequence ID" value="XM_003288665.1"/>
</dbReference>
<reference evidence="9" key="1">
    <citation type="journal article" date="2011" name="Genome Biol.">
        <title>Comparative genomics of the social amoebae Dictyostelium discoideum and Dictyostelium purpureum.</title>
        <authorList>
            <consortium name="US DOE Joint Genome Institute (JGI-PGF)"/>
            <person name="Sucgang R."/>
            <person name="Kuo A."/>
            <person name="Tian X."/>
            <person name="Salerno W."/>
            <person name="Parikh A."/>
            <person name="Feasley C.L."/>
            <person name="Dalin E."/>
            <person name="Tu H."/>
            <person name="Huang E."/>
            <person name="Barry K."/>
            <person name="Lindquist E."/>
            <person name="Shapiro H."/>
            <person name="Bruce D."/>
            <person name="Schmutz J."/>
            <person name="Salamov A."/>
            <person name="Fey P."/>
            <person name="Gaudet P."/>
            <person name="Anjard C."/>
            <person name="Babu M.M."/>
            <person name="Basu S."/>
            <person name="Bushmanova Y."/>
            <person name="van der Wel H."/>
            <person name="Katoh-Kurasawa M."/>
            <person name="Dinh C."/>
            <person name="Coutinho P.M."/>
            <person name="Saito T."/>
            <person name="Elias M."/>
            <person name="Schaap P."/>
            <person name="Kay R.R."/>
            <person name="Henrissat B."/>
            <person name="Eichinger L."/>
            <person name="Rivero F."/>
            <person name="Putnam N.H."/>
            <person name="West C.M."/>
            <person name="Loomis W.F."/>
            <person name="Chisholm R.L."/>
            <person name="Shaulsky G."/>
            <person name="Strassmann J.E."/>
            <person name="Queller D.C."/>
            <person name="Kuspa A."/>
            <person name="Grigoriev I.V."/>
        </authorList>
    </citation>
    <scope>NUCLEOTIDE SEQUENCE [LARGE SCALE GENOMIC DNA]</scope>
    <source>
        <strain evidence="9">QSDP1</strain>
    </source>
</reference>
<dbReference type="AlphaFoldDB" id="F0ZMS4"/>
<dbReference type="OMA" id="FACQGSA"/>
<keyword evidence="3 6" id="KW-0812">Transmembrane</keyword>
<feature type="transmembrane region" description="Helical" evidence="6">
    <location>
        <begin position="165"/>
        <end position="183"/>
    </location>
</feature>
<dbReference type="Pfam" id="PF12832">
    <property type="entry name" value="MFS_1_like"/>
    <property type="match status" value="1"/>
</dbReference>
<dbReference type="OrthoDB" id="19737at2759"/>
<keyword evidence="4 6" id="KW-1133">Transmembrane helix</keyword>
<organism evidence="8 9">
    <name type="scientific">Dictyostelium purpureum</name>
    <name type="common">Slime mold</name>
    <dbReference type="NCBI Taxonomy" id="5786"/>
    <lineage>
        <taxon>Eukaryota</taxon>
        <taxon>Amoebozoa</taxon>
        <taxon>Evosea</taxon>
        <taxon>Eumycetozoa</taxon>
        <taxon>Dictyostelia</taxon>
        <taxon>Dictyosteliales</taxon>
        <taxon>Dictyosteliaceae</taxon>
        <taxon>Dictyostelium</taxon>
    </lineage>
</organism>
<evidence type="ECO:0000256" key="2">
    <source>
        <dbReference type="ARBA" id="ARBA00005241"/>
    </source>
</evidence>
<evidence type="ECO:0000256" key="3">
    <source>
        <dbReference type="ARBA" id="ARBA00022692"/>
    </source>
</evidence>
<dbReference type="Gene3D" id="1.20.1250.20">
    <property type="entry name" value="MFS general substrate transporter like domains"/>
    <property type="match status" value="2"/>
</dbReference>
<evidence type="ECO:0000256" key="5">
    <source>
        <dbReference type="ARBA" id="ARBA00023136"/>
    </source>
</evidence>
<dbReference type="SUPFAM" id="SSF103473">
    <property type="entry name" value="MFS general substrate transporter"/>
    <property type="match status" value="1"/>
</dbReference>
<dbReference type="InterPro" id="IPR051717">
    <property type="entry name" value="MFS_MFSD6"/>
</dbReference>
<feature type="domain" description="Major facilitator superfamily associated" evidence="7">
    <location>
        <begin position="11"/>
        <end position="503"/>
    </location>
</feature>
<evidence type="ECO:0000256" key="6">
    <source>
        <dbReference type="SAM" id="Phobius"/>
    </source>
</evidence>
<feature type="transmembrane region" description="Helical" evidence="6">
    <location>
        <begin position="78"/>
        <end position="94"/>
    </location>
</feature>
<dbReference type="KEGG" id="dpp:DICPUDRAFT_34489"/>
<dbReference type="CDD" id="cd17335">
    <property type="entry name" value="MFS_MFSD6"/>
    <property type="match status" value="1"/>
</dbReference>
<evidence type="ECO:0000313" key="8">
    <source>
        <dbReference type="EMBL" id="EGC34751.1"/>
    </source>
</evidence>
<feature type="transmembrane region" description="Helical" evidence="6">
    <location>
        <begin position="100"/>
        <end position="121"/>
    </location>
</feature>
<gene>
    <name evidence="8" type="ORF">DICPUDRAFT_34489</name>
</gene>
<proteinExistence type="inferred from homology"/>
<feature type="transmembrane region" description="Helical" evidence="6">
    <location>
        <begin position="471"/>
        <end position="492"/>
    </location>
</feature>
<feature type="transmembrane region" description="Helical" evidence="6">
    <location>
        <begin position="406"/>
        <end position="426"/>
    </location>
</feature>
<evidence type="ECO:0000313" key="9">
    <source>
        <dbReference type="Proteomes" id="UP000001064"/>
    </source>
</evidence>
<dbReference type="PANTHER" id="PTHR16172:SF40">
    <property type="entry name" value="MAJOR FACILITATOR SUPERFAMILY ASSOCIATED DOMAIN-CONTAINING PROTEIN"/>
    <property type="match status" value="1"/>
</dbReference>
<dbReference type="InterPro" id="IPR024989">
    <property type="entry name" value="MFS_assoc_dom"/>
</dbReference>
<sequence length="549" mass="61617">MGEIIENFKKYTNIKLLYFFQFASLSCFQPFISVYLYHFKSIQPSIIGIITCLIPFISFIASPVWTWVTDYFQCPKKIIILNSILSTICLLLLIPIGDNLIGIFLLISSYSFISSPICPIVDSLVLKQLGSDSKLYGMQRLFGAISYGAVAISTGFIIQKYGLKYLFIIYGIWMAVFLVYYIFNQTEKGSKFKKSMSGQSLSSFKKLVNEKLIELEERQQTELDKENETKPNIQAIVEKEKQLFNSASSLGSMVSNNSFEHLDSSGCSSMSTTPPVTLKRNSNIISSNDIIVSNEKENEIIKNNCNNSKSQTDLLDQEINYEINTSLKQALLDLLKNTQMIIFLLACVICGMTANIISNFLFLFLQDQKHASVALCSTSLPFTILMELPFFFFGKDLLNKLGETKLIIVGHSAFIIRLCLYNIIAIDSVSPWFVLPIETLHGIAFASIWVAGVEYSNKMSPKGYETTYQGVFSGVYGGFGSGLGSIVGGFLYEHMSPMYLFRFTAILTTISLISFSLSQIYFSKKNNNNIINNNDDDNHINLDSLVSVN</sequence>
<evidence type="ECO:0000256" key="1">
    <source>
        <dbReference type="ARBA" id="ARBA00004141"/>
    </source>
</evidence>
<dbReference type="Proteomes" id="UP000001064">
    <property type="component" value="Unassembled WGS sequence"/>
</dbReference>
<dbReference type="GO" id="GO:0016020">
    <property type="term" value="C:membrane"/>
    <property type="evidence" value="ECO:0000318"/>
    <property type="project" value="GO_Central"/>
</dbReference>
<evidence type="ECO:0000259" key="7">
    <source>
        <dbReference type="Pfam" id="PF12832"/>
    </source>
</evidence>
<comment type="similarity">
    <text evidence="2">Belongs to the major facilitator superfamily. MFSD6 family.</text>
</comment>
<name>F0ZMS4_DICPU</name>
<dbReference type="FunCoup" id="F0ZMS4">
    <property type="interactions" value="26"/>
</dbReference>
<dbReference type="EMBL" id="GL871084">
    <property type="protein sequence ID" value="EGC34751.1"/>
    <property type="molecule type" value="Genomic_DNA"/>
</dbReference>
<dbReference type="VEuPathDB" id="AmoebaDB:DICPUDRAFT_34489"/>